<dbReference type="Gene3D" id="3.10.290.10">
    <property type="entry name" value="RNA-binding S4 domain"/>
    <property type="match status" value="1"/>
</dbReference>
<dbReference type="NCBIfam" id="TIGR00005">
    <property type="entry name" value="rluA_subfam"/>
    <property type="match status" value="1"/>
</dbReference>
<evidence type="ECO:0000256" key="4">
    <source>
        <dbReference type="ARBA" id="ARBA00036882"/>
    </source>
</evidence>
<gene>
    <name evidence="10" type="ORF">BJI46_00670</name>
</gene>
<dbReference type="PROSITE" id="PS01129">
    <property type="entry name" value="PSI_RLU"/>
    <property type="match status" value="1"/>
</dbReference>
<evidence type="ECO:0000259" key="9">
    <source>
        <dbReference type="Pfam" id="PF00849"/>
    </source>
</evidence>
<evidence type="ECO:0000256" key="6">
    <source>
        <dbReference type="PIRSR" id="PIRSR606225-1"/>
    </source>
</evidence>
<keyword evidence="2 7" id="KW-0694">RNA-binding</keyword>
<dbReference type="NCBIfam" id="NF008385">
    <property type="entry name" value="PRK11180.1"/>
    <property type="match status" value="1"/>
</dbReference>
<comment type="caution">
    <text evidence="10">The sequence shown here is derived from an EMBL/GenBank/DDBJ whole genome shotgun (WGS) entry which is preliminary data.</text>
</comment>
<evidence type="ECO:0000256" key="2">
    <source>
        <dbReference type="ARBA" id="ARBA00022884"/>
    </source>
</evidence>
<sequence>MTSTQSAQNSTILETASEFDEIQEQFSTPQATHIQRHCQLDERYLGQRFDQIAAQLWDDFSREKIKSWISDGVLKINGQHVKPKNRSEGNETLTLDVKLEAQLFNQPENIALNIVYEDDAILVINKPVGMVVHPGAGNPSGTLVNALLYHYPQSRELARAGLVHRIDKDTSGLLVIAKTLEAQHALTRQLASKSVYRVYDLVCYGHIIAGGTVDAPIKRHPVERTKMAVVNGGKPAVTHYNVLQRFEYFSLVQAQLETGRTHQIRVHFAHMGHPLVGDQTYARLKLPKSIGIELTQYLQQLKRQALHARCLGLIHPVTGEEMRFEAEWPEDFSRLVQLLQQDAQSKGE</sequence>
<dbReference type="PROSITE" id="PS50889">
    <property type="entry name" value="S4"/>
    <property type="match status" value="1"/>
</dbReference>
<comment type="similarity">
    <text evidence="1 8">Belongs to the pseudouridine synthase RluA family.</text>
</comment>
<comment type="function">
    <text evidence="5">Responsible for synthesis of pseudouridine from uracil at positions 1911, 1915 and 1917 in 23S ribosomal RNA.</text>
</comment>
<keyword evidence="3 8" id="KW-0413">Isomerase</keyword>
<dbReference type="GO" id="GO:0160140">
    <property type="term" value="F:23S rRNA pseudouridine(1911/1915/1917) synthase activity"/>
    <property type="evidence" value="ECO:0007669"/>
    <property type="project" value="UniProtKB-EC"/>
</dbReference>
<evidence type="ECO:0000256" key="8">
    <source>
        <dbReference type="RuleBase" id="RU362028"/>
    </source>
</evidence>
<dbReference type="SUPFAM" id="SSF55120">
    <property type="entry name" value="Pseudouridine synthase"/>
    <property type="match status" value="1"/>
</dbReference>
<dbReference type="EMBL" id="MKKK01000001">
    <property type="protein sequence ID" value="OEY98072.1"/>
    <property type="molecule type" value="Genomic_DNA"/>
</dbReference>
<organism evidence="10 11">
    <name type="scientific">Acinetobacter qingfengensis</name>
    <dbReference type="NCBI Taxonomy" id="1262585"/>
    <lineage>
        <taxon>Bacteria</taxon>
        <taxon>Pseudomonadati</taxon>
        <taxon>Pseudomonadota</taxon>
        <taxon>Gammaproteobacteria</taxon>
        <taxon>Moraxellales</taxon>
        <taxon>Moraxellaceae</taxon>
        <taxon>Acinetobacter</taxon>
    </lineage>
</organism>
<dbReference type="GO" id="GO:0003723">
    <property type="term" value="F:RNA binding"/>
    <property type="evidence" value="ECO:0007669"/>
    <property type="project" value="UniProtKB-KW"/>
</dbReference>
<dbReference type="FunFam" id="3.30.2350.10:FF:000006">
    <property type="entry name" value="Pseudouridine synthase"/>
    <property type="match status" value="1"/>
</dbReference>
<feature type="domain" description="Pseudouridine synthase RsuA/RluA-like" evidence="9">
    <location>
        <begin position="121"/>
        <end position="270"/>
    </location>
</feature>
<reference evidence="10 11" key="1">
    <citation type="submission" date="2016-09" db="EMBL/GenBank/DDBJ databases">
        <authorList>
            <person name="Capua I."/>
            <person name="De Benedictis P."/>
            <person name="Joannis T."/>
            <person name="Lombin L.H."/>
            <person name="Cattoli G."/>
        </authorList>
    </citation>
    <scope>NUCLEOTIDE SEQUENCE [LARGE SCALE GENOMIC DNA]</scope>
    <source>
        <strain evidence="10 11">ANC 4671</strain>
    </source>
</reference>
<dbReference type="InterPro" id="IPR050188">
    <property type="entry name" value="RluA_PseudoU_synthase"/>
</dbReference>
<dbReference type="PANTHER" id="PTHR21600:SF44">
    <property type="entry name" value="RIBOSOMAL LARGE SUBUNIT PSEUDOURIDINE SYNTHASE D"/>
    <property type="match status" value="1"/>
</dbReference>
<name>A0A1E7RFN1_9GAMM</name>
<keyword evidence="11" id="KW-1185">Reference proteome</keyword>
<evidence type="ECO:0000256" key="3">
    <source>
        <dbReference type="ARBA" id="ARBA00023235"/>
    </source>
</evidence>
<dbReference type="Proteomes" id="UP000185895">
    <property type="component" value="Unassembled WGS sequence"/>
</dbReference>
<feature type="active site" evidence="6">
    <location>
        <position position="167"/>
    </location>
</feature>
<proteinExistence type="inferred from homology"/>
<comment type="catalytic activity">
    <reaction evidence="8">
        <text>a uridine in RNA = a pseudouridine in RNA</text>
        <dbReference type="Rhea" id="RHEA:48348"/>
        <dbReference type="Rhea" id="RHEA-COMP:12068"/>
        <dbReference type="Rhea" id="RHEA-COMP:12069"/>
        <dbReference type="ChEBI" id="CHEBI:65314"/>
        <dbReference type="ChEBI" id="CHEBI:65315"/>
    </reaction>
</comment>
<dbReference type="Gene3D" id="3.30.2350.10">
    <property type="entry name" value="Pseudouridine synthase"/>
    <property type="match status" value="1"/>
</dbReference>
<evidence type="ECO:0000256" key="7">
    <source>
        <dbReference type="PROSITE-ProRule" id="PRU00182"/>
    </source>
</evidence>
<dbReference type="RefSeq" id="WP_070068452.1">
    <property type="nucleotide sequence ID" value="NZ_MKKK01000001.1"/>
</dbReference>
<dbReference type="Pfam" id="PF00849">
    <property type="entry name" value="PseudoU_synth_2"/>
    <property type="match status" value="1"/>
</dbReference>
<dbReference type="SUPFAM" id="SSF55174">
    <property type="entry name" value="Alpha-L RNA-binding motif"/>
    <property type="match status" value="1"/>
</dbReference>
<dbReference type="CDD" id="cd00165">
    <property type="entry name" value="S4"/>
    <property type="match status" value="1"/>
</dbReference>
<dbReference type="EC" id="5.4.99.-" evidence="8"/>
<dbReference type="PANTHER" id="PTHR21600">
    <property type="entry name" value="MITOCHONDRIAL RNA PSEUDOURIDINE SYNTHASE"/>
    <property type="match status" value="1"/>
</dbReference>
<protein>
    <recommendedName>
        <fullName evidence="8">Pseudouridine synthase</fullName>
        <ecNumber evidence="8">5.4.99.-</ecNumber>
    </recommendedName>
</protein>
<dbReference type="STRING" id="1262585.BJI46_00670"/>
<dbReference type="AlphaFoldDB" id="A0A1E7RFN1"/>
<comment type="catalytic activity">
    <reaction evidence="4">
        <text>uridine(1911/1915/1917) in 23S rRNA = pseudouridine(1911/1915/1917) in 23S rRNA</text>
        <dbReference type="Rhea" id="RHEA:42524"/>
        <dbReference type="Rhea" id="RHEA-COMP:10097"/>
        <dbReference type="Rhea" id="RHEA-COMP:10098"/>
        <dbReference type="ChEBI" id="CHEBI:65314"/>
        <dbReference type="ChEBI" id="CHEBI:65315"/>
        <dbReference type="EC" id="5.4.99.23"/>
    </reaction>
</comment>
<dbReference type="InterPro" id="IPR006224">
    <property type="entry name" value="PsdUridine_synth_RluA-like_CS"/>
</dbReference>
<evidence type="ECO:0000256" key="5">
    <source>
        <dbReference type="ARBA" id="ARBA00056072"/>
    </source>
</evidence>
<accession>A0A1E7RFN1</accession>
<dbReference type="CDD" id="cd02869">
    <property type="entry name" value="PseudoU_synth_RluA_like"/>
    <property type="match status" value="1"/>
</dbReference>
<evidence type="ECO:0000313" key="11">
    <source>
        <dbReference type="Proteomes" id="UP000185895"/>
    </source>
</evidence>
<dbReference type="InterPro" id="IPR036986">
    <property type="entry name" value="S4_RNA-bd_sf"/>
</dbReference>
<dbReference type="OrthoDB" id="9807829at2"/>
<evidence type="ECO:0000256" key="1">
    <source>
        <dbReference type="ARBA" id="ARBA00010876"/>
    </source>
</evidence>
<dbReference type="InterPro" id="IPR006225">
    <property type="entry name" value="PsdUridine_synth_RluC/D"/>
</dbReference>
<dbReference type="InterPro" id="IPR020103">
    <property type="entry name" value="PsdUridine_synth_cat_dom_sf"/>
</dbReference>
<dbReference type="GO" id="GO:0000455">
    <property type="term" value="P:enzyme-directed rRNA pseudouridine synthesis"/>
    <property type="evidence" value="ECO:0007669"/>
    <property type="project" value="TreeGrafter"/>
</dbReference>
<dbReference type="InterPro" id="IPR006145">
    <property type="entry name" value="PsdUridine_synth_RsuA/RluA"/>
</dbReference>
<evidence type="ECO:0000313" key="10">
    <source>
        <dbReference type="EMBL" id="OEY98072.1"/>
    </source>
</evidence>